<accession>A0A443HK10</accession>
<reference evidence="1 2" key="1">
    <citation type="journal article" date="2018" name="Front. Microbiol.">
        <title>Genomic and genetic insights into a cosmopolitan fungus, Paecilomyces variotii (Eurotiales).</title>
        <authorList>
            <person name="Urquhart A.S."/>
            <person name="Mondo S.J."/>
            <person name="Makela M.R."/>
            <person name="Hane J.K."/>
            <person name="Wiebenga A."/>
            <person name="He G."/>
            <person name="Mihaltcheva S."/>
            <person name="Pangilinan J."/>
            <person name="Lipzen A."/>
            <person name="Barry K."/>
            <person name="de Vries R.P."/>
            <person name="Grigoriev I.V."/>
            <person name="Idnurm A."/>
        </authorList>
    </citation>
    <scope>NUCLEOTIDE SEQUENCE [LARGE SCALE GENOMIC DNA]</scope>
    <source>
        <strain evidence="1 2">CBS 101075</strain>
    </source>
</reference>
<evidence type="ECO:0000313" key="2">
    <source>
        <dbReference type="Proteomes" id="UP000283841"/>
    </source>
</evidence>
<dbReference type="RefSeq" id="XP_028481742.1">
    <property type="nucleotide sequence ID" value="XM_028631473.1"/>
</dbReference>
<dbReference type="EMBL" id="RCNU01000014">
    <property type="protein sequence ID" value="RWQ92097.1"/>
    <property type="molecule type" value="Genomic_DNA"/>
</dbReference>
<protein>
    <submittedName>
        <fullName evidence="1">Uncharacterized protein</fullName>
    </submittedName>
</protein>
<keyword evidence="2" id="KW-1185">Reference proteome</keyword>
<sequence length="137" mass="15825">MPPTTGLYIAFYNDPDSVYKHWALFIDGPTHTDKTILNIMGSSTRYRFEMRTSNPRQEQNLLELFYLCDIDTSRISAIKHIAENEVVIHNEYPGYNCQDYVLEVLEELESRGIVDGDGDGGYGQRKEELVRRQEGLM</sequence>
<proteinExistence type="predicted"/>
<gene>
    <name evidence="1" type="ORF">C8Q69DRAFT_479814</name>
</gene>
<dbReference type="AlphaFoldDB" id="A0A443HK10"/>
<evidence type="ECO:0000313" key="1">
    <source>
        <dbReference type="EMBL" id="RWQ92097.1"/>
    </source>
</evidence>
<dbReference type="InterPro" id="IPR046670">
    <property type="entry name" value="DUF6540"/>
</dbReference>
<dbReference type="Pfam" id="PF20174">
    <property type="entry name" value="DUF6540"/>
    <property type="match status" value="1"/>
</dbReference>
<comment type="caution">
    <text evidence="1">The sequence shown here is derived from an EMBL/GenBank/DDBJ whole genome shotgun (WGS) entry which is preliminary data.</text>
</comment>
<dbReference type="GeneID" id="39600750"/>
<dbReference type="VEuPathDB" id="FungiDB:C8Q69DRAFT_479814"/>
<organism evidence="1 2">
    <name type="scientific">Byssochlamys spectabilis</name>
    <name type="common">Paecilomyces variotii</name>
    <dbReference type="NCBI Taxonomy" id="264951"/>
    <lineage>
        <taxon>Eukaryota</taxon>
        <taxon>Fungi</taxon>
        <taxon>Dikarya</taxon>
        <taxon>Ascomycota</taxon>
        <taxon>Pezizomycotina</taxon>
        <taxon>Eurotiomycetes</taxon>
        <taxon>Eurotiomycetidae</taxon>
        <taxon>Eurotiales</taxon>
        <taxon>Thermoascaceae</taxon>
        <taxon>Paecilomyces</taxon>
    </lineage>
</organism>
<name>A0A443HK10_BYSSP</name>
<dbReference type="Proteomes" id="UP000283841">
    <property type="component" value="Unassembled WGS sequence"/>
</dbReference>